<feature type="domain" description="HTH myb-type" evidence="5">
    <location>
        <begin position="1"/>
        <end position="31"/>
    </location>
</feature>
<evidence type="ECO:0000256" key="2">
    <source>
        <dbReference type="ARBA" id="ARBA00023125"/>
    </source>
</evidence>
<evidence type="ECO:0000313" key="7">
    <source>
        <dbReference type="Proteomes" id="UP001291623"/>
    </source>
</evidence>
<keyword evidence="2" id="KW-0238">DNA-binding</keyword>
<dbReference type="InterPro" id="IPR001005">
    <property type="entry name" value="SANT/Myb"/>
</dbReference>
<reference evidence="6" key="1">
    <citation type="submission" date="2023-12" db="EMBL/GenBank/DDBJ databases">
        <title>Genome assembly of Anisodus tanguticus.</title>
        <authorList>
            <person name="Wang Y.-J."/>
        </authorList>
    </citation>
    <scope>NUCLEOTIDE SEQUENCE</scope>
    <source>
        <strain evidence="6">KB-2021</strain>
        <tissue evidence="6">Leaf</tissue>
    </source>
</reference>
<organism evidence="6 7">
    <name type="scientific">Anisodus tanguticus</name>
    <dbReference type="NCBI Taxonomy" id="243964"/>
    <lineage>
        <taxon>Eukaryota</taxon>
        <taxon>Viridiplantae</taxon>
        <taxon>Streptophyta</taxon>
        <taxon>Embryophyta</taxon>
        <taxon>Tracheophyta</taxon>
        <taxon>Spermatophyta</taxon>
        <taxon>Magnoliopsida</taxon>
        <taxon>eudicotyledons</taxon>
        <taxon>Gunneridae</taxon>
        <taxon>Pentapetalae</taxon>
        <taxon>asterids</taxon>
        <taxon>lamiids</taxon>
        <taxon>Solanales</taxon>
        <taxon>Solanaceae</taxon>
        <taxon>Solanoideae</taxon>
        <taxon>Hyoscyameae</taxon>
        <taxon>Anisodus</taxon>
    </lineage>
</organism>
<keyword evidence="3" id="KW-0539">Nucleus</keyword>
<keyword evidence="7" id="KW-1185">Reference proteome</keyword>
<dbReference type="CDD" id="cd00167">
    <property type="entry name" value="SANT"/>
    <property type="match status" value="1"/>
</dbReference>
<protein>
    <submittedName>
        <fullName evidence="6">Uncharacterized protein</fullName>
    </submittedName>
</protein>
<gene>
    <name evidence="6" type="ORF">RND71_035725</name>
</gene>
<dbReference type="PANTHER" id="PTHR47998:SF91">
    <property type="entry name" value="MYB-RELATED PROTEIN 308-LIKE"/>
    <property type="match status" value="1"/>
</dbReference>
<dbReference type="AlphaFoldDB" id="A0AAE1V1T4"/>
<sequence>MCRWSLIAGRLPGRTANDVKNFWNTHFQKKLNIAPHHLDQQKINNKFKAIEITNKHIIIRPQPRKLSSAKNNNASWYCNNKSITKNTTEGSKGKMIMEKPITTAEASTKEHDNVEWWASLLLAANCNDEFAVGSSTSPPLKMTSNEERQKLFDEEILLPEISEDGINGVGTKIGWSDFSADLDVDLWGLLN</sequence>
<comment type="caution">
    <text evidence="6">The sequence shown here is derived from an EMBL/GenBank/DDBJ whole genome shotgun (WGS) entry which is preliminary data.</text>
</comment>
<dbReference type="EMBL" id="JAVYJV010000019">
    <property type="protein sequence ID" value="KAK4345549.1"/>
    <property type="molecule type" value="Genomic_DNA"/>
</dbReference>
<evidence type="ECO:0000256" key="3">
    <source>
        <dbReference type="ARBA" id="ARBA00023242"/>
    </source>
</evidence>
<dbReference type="SUPFAM" id="SSF46689">
    <property type="entry name" value="Homeodomain-like"/>
    <property type="match status" value="1"/>
</dbReference>
<dbReference type="GO" id="GO:0030154">
    <property type="term" value="P:cell differentiation"/>
    <property type="evidence" value="ECO:0007669"/>
    <property type="project" value="TreeGrafter"/>
</dbReference>
<dbReference type="GO" id="GO:0010597">
    <property type="term" value="P:green leaf volatile biosynthetic process"/>
    <property type="evidence" value="ECO:0007669"/>
    <property type="project" value="UniProtKB-ARBA"/>
</dbReference>
<dbReference type="InterPro" id="IPR017930">
    <property type="entry name" value="Myb_dom"/>
</dbReference>
<evidence type="ECO:0000256" key="1">
    <source>
        <dbReference type="ARBA" id="ARBA00004123"/>
    </source>
</evidence>
<dbReference type="PROSITE" id="PS50090">
    <property type="entry name" value="MYB_LIKE"/>
    <property type="match status" value="1"/>
</dbReference>
<dbReference type="PROSITE" id="PS51294">
    <property type="entry name" value="HTH_MYB"/>
    <property type="match status" value="1"/>
</dbReference>
<dbReference type="InterPro" id="IPR015495">
    <property type="entry name" value="Myb_TF_plants"/>
</dbReference>
<accession>A0AAE1V1T4</accession>
<feature type="domain" description="Myb-like" evidence="4">
    <location>
        <begin position="1"/>
        <end position="27"/>
    </location>
</feature>
<dbReference type="Proteomes" id="UP001291623">
    <property type="component" value="Unassembled WGS sequence"/>
</dbReference>
<dbReference type="GO" id="GO:0005634">
    <property type="term" value="C:nucleus"/>
    <property type="evidence" value="ECO:0007669"/>
    <property type="project" value="UniProtKB-SubCell"/>
</dbReference>
<comment type="subcellular location">
    <subcellularLocation>
        <location evidence="1">Nucleus</location>
    </subcellularLocation>
</comment>
<dbReference type="InterPro" id="IPR009057">
    <property type="entry name" value="Homeodomain-like_sf"/>
</dbReference>
<dbReference type="GO" id="GO:0000976">
    <property type="term" value="F:transcription cis-regulatory region binding"/>
    <property type="evidence" value="ECO:0007669"/>
    <property type="project" value="TreeGrafter"/>
</dbReference>
<evidence type="ECO:0000259" key="5">
    <source>
        <dbReference type="PROSITE" id="PS51294"/>
    </source>
</evidence>
<dbReference type="GO" id="GO:0006355">
    <property type="term" value="P:regulation of DNA-templated transcription"/>
    <property type="evidence" value="ECO:0007669"/>
    <property type="project" value="TreeGrafter"/>
</dbReference>
<proteinExistence type="predicted"/>
<dbReference type="Pfam" id="PF00249">
    <property type="entry name" value="Myb_DNA-binding"/>
    <property type="match status" value="1"/>
</dbReference>
<evidence type="ECO:0000313" key="6">
    <source>
        <dbReference type="EMBL" id="KAK4345549.1"/>
    </source>
</evidence>
<evidence type="ECO:0000259" key="4">
    <source>
        <dbReference type="PROSITE" id="PS50090"/>
    </source>
</evidence>
<name>A0AAE1V1T4_9SOLA</name>
<dbReference type="Gene3D" id="1.10.10.60">
    <property type="entry name" value="Homeodomain-like"/>
    <property type="match status" value="1"/>
</dbReference>
<dbReference type="PANTHER" id="PTHR47998">
    <property type="entry name" value="TRANSCRIPTION FACTOR MYB51-LIKE ISOFORM X1"/>
    <property type="match status" value="1"/>
</dbReference>